<reference evidence="1 2" key="1">
    <citation type="submission" date="2017-08" db="EMBL/GenBank/DDBJ databases">
        <title>Reclassification of Bisgaard taxon 37 and 44.</title>
        <authorList>
            <person name="Christensen H."/>
        </authorList>
    </citation>
    <scope>NUCLEOTIDE SEQUENCE [LARGE SCALE GENOMIC DNA]</scope>
    <source>
        <strain evidence="1 2">B96_4</strain>
    </source>
</reference>
<dbReference type="RefSeq" id="WP_119496257.1">
    <property type="nucleotide sequence ID" value="NZ_NRJH01000003.1"/>
</dbReference>
<protein>
    <submittedName>
        <fullName evidence="1">Uncharacterized protein</fullName>
    </submittedName>
</protein>
<accession>A0A3A1Y6X7</accession>
<organism evidence="1 2">
    <name type="scientific">Psittacicella melopsittaci</name>
    <dbReference type="NCBI Taxonomy" id="2028576"/>
    <lineage>
        <taxon>Bacteria</taxon>
        <taxon>Pseudomonadati</taxon>
        <taxon>Pseudomonadota</taxon>
        <taxon>Gammaproteobacteria</taxon>
        <taxon>Pasteurellales</taxon>
        <taxon>Psittacicellaceae</taxon>
        <taxon>Psittacicella</taxon>
    </lineage>
</organism>
<proteinExistence type="predicted"/>
<dbReference type="EMBL" id="NRJH01000003">
    <property type="protein sequence ID" value="RIY34033.1"/>
    <property type="molecule type" value="Genomic_DNA"/>
</dbReference>
<name>A0A3A1Y6X7_9GAMM</name>
<dbReference type="OrthoDB" id="9923097at2"/>
<dbReference type="Proteomes" id="UP000266258">
    <property type="component" value="Unassembled WGS sequence"/>
</dbReference>
<evidence type="ECO:0000313" key="2">
    <source>
        <dbReference type="Proteomes" id="UP000266258"/>
    </source>
</evidence>
<sequence length="84" mass="10174">MSESKFSKDFAAFNFDALTLEVEPEDRQAFEQFLRQREEQFQNLIKKNPIFYDATPQDPLYKKTRKKYLGTFLNIDELLRQKFK</sequence>
<evidence type="ECO:0000313" key="1">
    <source>
        <dbReference type="EMBL" id="RIY34033.1"/>
    </source>
</evidence>
<gene>
    <name evidence="1" type="ORF">CJP74_00175</name>
</gene>
<dbReference type="AlphaFoldDB" id="A0A3A1Y6X7"/>
<comment type="caution">
    <text evidence="1">The sequence shown here is derived from an EMBL/GenBank/DDBJ whole genome shotgun (WGS) entry which is preliminary data.</text>
</comment>
<keyword evidence="2" id="KW-1185">Reference proteome</keyword>